<evidence type="ECO:0000256" key="4">
    <source>
        <dbReference type="ARBA" id="ARBA00022475"/>
    </source>
</evidence>
<evidence type="ECO:0000256" key="3">
    <source>
        <dbReference type="ARBA" id="ARBA00022448"/>
    </source>
</evidence>
<gene>
    <name evidence="9" type="ORF">H9808_03295</name>
</gene>
<proteinExistence type="inferred from homology"/>
<keyword evidence="3" id="KW-0813">Transport</keyword>
<name>A0A9D2JYM6_9LACT</name>
<feature type="transmembrane region" description="Helical" evidence="8">
    <location>
        <begin position="78"/>
        <end position="100"/>
    </location>
</feature>
<feature type="transmembrane region" description="Helical" evidence="8">
    <location>
        <begin position="237"/>
        <end position="256"/>
    </location>
</feature>
<comment type="similarity">
    <text evidence="2">Belongs to the auxin efflux carrier (TC 2.A.69) family.</text>
</comment>
<dbReference type="GO" id="GO:0055085">
    <property type="term" value="P:transmembrane transport"/>
    <property type="evidence" value="ECO:0007669"/>
    <property type="project" value="InterPro"/>
</dbReference>
<keyword evidence="4" id="KW-1003">Cell membrane</keyword>
<evidence type="ECO:0000256" key="7">
    <source>
        <dbReference type="ARBA" id="ARBA00023136"/>
    </source>
</evidence>
<dbReference type="PANTHER" id="PTHR36838:SF1">
    <property type="entry name" value="SLR1864 PROTEIN"/>
    <property type="match status" value="1"/>
</dbReference>
<feature type="transmembrane region" description="Helical" evidence="8">
    <location>
        <begin position="262"/>
        <end position="283"/>
    </location>
</feature>
<evidence type="ECO:0000256" key="1">
    <source>
        <dbReference type="ARBA" id="ARBA00004651"/>
    </source>
</evidence>
<feature type="transmembrane region" description="Helical" evidence="8">
    <location>
        <begin position="212"/>
        <end position="230"/>
    </location>
</feature>
<reference evidence="9" key="1">
    <citation type="journal article" date="2021" name="PeerJ">
        <title>Extensive microbial diversity within the chicken gut microbiome revealed by metagenomics and culture.</title>
        <authorList>
            <person name="Gilroy R."/>
            <person name="Ravi A."/>
            <person name="Getino M."/>
            <person name="Pursley I."/>
            <person name="Horton D.L."/>
            <person name="Alikhan N.F."/>
            <person name="Baker D."/>
            <person name="Gharbi K."/>
            <person name="Hall N."/>
            <person name="Watson M."/>
            <person name="Adriaenssens E.M."/>
            <person name="Foster-Nyarko E."/>
            <person name="Jarju S."/>
            <person name="Secka A."/>
            <person name="Antonio M."/>
            <person name="Oren A."/>
            <person name="Chaudhuri R.R."/>
            <person name="La Ragione R."/>
            <person name="Hildebrand F."/>
            <person name="Pallen M.J."/>
        </authorList>
    </citation>
    <scope>NUCLEOTIDE SEQUENCE</scope>
    <source>
        <strain evidence="9">CHK169-4300</strain>
    </source>
</reference>
<keyword evidence="6 8" id="KW-1133">Transmembrane helix</keyword>
<evidence type="ECO:0000313" key="10">
    <source>
        <dbReference type="Proteomes" id="UP000824106"/>
    </source>
</evidence>
<dbReference type="Pfam" id="PF03547">
    <property type="entry name" value="Mem_trans"/>
    <property type="match status" value="1"/>
</dbReference>
<evidence type="ECO:0000256" key="2">
    <source>
        <dbReference type="ARBA" id="ARBA00010145"/>
    </source>
</evidence>
<evidence type="ECO:0000256" key="5">
    <source>
        <dbReference type="ARBA" id="ARBA00022692"/>
    </source>
</evidence>
<feature type="transmembrane region" description="Helical" evidence="8">
    <location>
        <begin position="15"/>
        <end position="36"/>
    </location>
</feature>
<dbReference type="InterPro" id="IPR004776">
    <property type="entry name" value="Mem_transp_PIN-like"/>
</dbReference>
<reference evidence="9" key="2">
    <citation type="submission" date="2021-04" db="EMBL/GenBank/DDBJ databases">
        <authorList>
            <person name="Gilroy R."/>
        </authorList>
    </citation>
    <scope>NUCLEOTIDE SEQUENCE</scope>
    <source>
        <strain evidence="9">CHK169-4300</strain>
    </source>
</reference>
<dbReference type="Gene3D" id="1.20.1530.20">
    <property type="match status" value="1"/>
</dbReference>
<feature type="transmembrane region" description="Helical" evidence="8">
    <location>
        <begin position="48"/>
        <end position="66"/>
    </location>
</feature>
<evidence type="ECO:0000256" key="8">
    <source>
        <dbReference type="SAM" id="Phobius"/>
    </source>
</evidence>
<comment type="caution">
    <text evidence="9">The sequence shown here is derived from an EMBL/GenBank/DDBJ whole genome shotgun (WGS) entry which is preliminary data.</text>
</comment>
<evidence type="ECO:0000256" key="6">
    <source>
        <dbReference type="ARBA" id="ARBA00022989"/>
    </source>
</evidence>
<feature type="transmembrane region" description="Helical" evidence="8">
    <location>
        <begin position="172"/>
        <end position="192"/>
    </location>
</feature>
<dbReference type="InterPro" id="IPR038770">
    <property type="entry name" value="Na+/solute_symporter_sf"/>
</dbReference>
<sequence length="314" mass="35048">MINLFKNRNDLVEQFYQMLNLQLSVLMYLLIGGVAYKTKIITDENRTQFIHLILSLLMPMLVFNSFKNLTIEILKLGLWALIGSTIIYTISYFLGALAFFDFDDPKKRILHYGTLVNNAGLGGQPLSYSMYGELGALFSSIYLVPHRIFMWSIGVEILDSDQKESHSTLYKLLRNPSIIAVVLGLIRGLLQIPFPEFLDRAIETMGSTVSPLSAIMIGSIIASIDFRAIYERGVIRYTVIRLLLIPFTVLLVSKTLGLDETLIGVLTIMSSMPAGATTALLAAQYDLDEELASKIVFVTTLLSIVTVPAMMLFL</sequence>
<dbReference type="AlphaFoldDB" id="A0A9D2JYM6"/>
<protein>
    <submittedName>
        <fullName evidence="9">AEC family transporter</fullName>
    </submittedName>
</protein>
<dbReference type="Proteomes" id="UP000824106">
    <property type="component" value="Unassembled WGS sequence"/>
</dbReference>
<comment type="subcellular location">
    <subcellularLocation>
        <location evidence="1">Cell membrane</location>
        <topology evidence="1">Multi-pass membrane protein</topology>
    </subcellularLocation>
</comment>
<evidence type="ECO:0000313" key="9">
    <source>
        <dbReference type="EMBL" id="HIZ70779.1"/>
    </source>
</evidence>
<dbReference type="GO" id="GO:0005886">
    <property type="term" value="C:plasma membrane"/>
    <property type="evidence" value="ECO:0007669"/>
    <property type="project" value="UniProtKB-SubCell"/>
</dbReference>
<organism evidence="9 10">
    <name type="scientific">Candidatus Atopostipes pullistercoris</name>
    <dbReference type="NCBI Taxonomy" id="2838467"/>
    <lineage>
        <taxon>Bacteria</taxon>
        <taxon>Bacillati</taxon>
        <taxon>Bacillota</taxon>
        <taxon>Bacilli</taxon>
        <taxon>Lactobacillales</taxon>
        <taxon>Carnobacteriaceae</taxon>
        <taxon>Atopostipes</taxon>
    </lineage>
</organism>
<accession>A0A9D2JYM6</accession>
<dbReference type="EMBL" id="DXAZ01000045">
    <property type="protein sequence ID" value="HIZ70779.1"/>
    <property type="molecule type" value="Genomic_DNA"/>
</dbReference>
<dbReference type="PANTHER" id="PTHR36838">
    <property type="entry name" value="AUXIN EFFLUX CARRIER FAMILY PROTEIN"/>
    <property type="match status" value="1"/>
</dbReference>
<keyword evidence="5 8" id="KW-0812">Transmembrane</keyword>
<feature type="transmembrane region" description="Helical" evidence="8">
    <location>
        <begin position="295"/>
        <end position="313"/>
    </location>
</feature>
<keyword evidence="7 8" id="KW-0472">Membrane</keyword>